<dbReference type="EMBL" id="BK016247">
    <property type="protein sequence ID" value="DAG04996.1"/>
    <property type="molecule type" value="Genomic_DNA"/>
</dbReference>
<reference evidence="2" key="1">
    <citation type="journal article" date="2021" name="Proc. Natl. Acad. Sci. U.S.A.">
        <title>A Catalog of Tens of Thousands of Viruses from Human Metagenomes Reveals Hidden Associations with Chronic Diseases.</title>
        <authorList>
            <person name="Tisza M.J."/>
            <person name="Buck C.B."/>
        </authorList>
    </citation>
    <scope>NUCLEOTIDE SEQUENCE</scope>
    <source>
        <strain evidence="2">Ctnhb8</strain>
    </source>
</reference>
<accession>A0A8S5VE55</accession>
<proteinExistence type="predicted"/>
<organism evidence="2">
    <name type="scientific">Myoviridae sp. ctnhb8</name>
    <dbReference type="NCBI Taxonomy" id="2825171"/>
    <lineage>
        <taxon>Viruses</taxon>
        <taxon>Duplodnaviria</taxon>
        <taxon>Heunggongvirae</taxon>
        <taxon>Uroviricota</taxon>
        <taxon>Caudoviricetes</taxon>
    </lineage>
</organism>
<name>A0A8S5VE55_9CAUD</name>
<evidence type="ECO:0000256" key="1">
    <source>
        <dbReference type="SAM" id="MobiDB-lite"/>
    </source>
</evidence>
<protein>
    <submittedName>
        <fullName evidence="2">Uncharacterized protein</fullName>
    </submittedName>
</protein>
<feature type="region of interest" description="Disordered" evidence="1">
    <location>
        <begin position="1"/>
        <end position="30"/>
    </location>
</feature>
<evidence type="ECO:0000313" key="2">
    <source>
        <dbReference type="EMBL" id="DAG04996.1"/>
    </source>
</evidence>
<sequence>MSNTTKIVSNKGTLNNSTPEGPQHVSRSPF</sequence>